<dbReference type="EMBL" id="OY978775">
    <property type="protein sequence ID" value="CAK6596010.1"/>
    <property type="molecule type" value="Genomic_DNA"/>
</dbReference>
<evidence type="ECO:0000313" key="1">
    <source>
        <dbReference type="EMBL" id="CAK6596010.1"/>
    </source>
</evidence>
<protein>
    <submittedName>
        <fullName evidence="1">Uncharacterized protein</fullName>
    </submittedName>
</protein>
<proteinExistence type="predicted"/>
<accession>A0AAV1MDM1</accession>
<reference evidence="1 2" key="1">
    <citation type="submission" date="2023-10" db="EMBL/GenBank/DDBJ databases">
        <authorList>
            <person name="Robby Concha-Eloko"/>
            <person name="Pilar Barberan- Martinez"/>
            <person name="Rafael Sanjuan"/>
            <person name="Pilar Domingo-Calap"/>
        </authorList>
    </citation>
    <scope>NUCLEOTIDE SEQUENCE [LARGE SCALE GENOMIC DNA]</scope>
</reference>
<gene>
    <name evidence="1" type="ORF">K25PH129C1_LOCUS47</name>
</gene>
<sequence>MISALNTVVVPEEALVKRQLELEEAYKIRGIERARKLITDALQNGGIMNLPMTQRMLTSAYEVAAAAIDEMRNVKAPGIGGKYRRFLRLIPPADDAAYAHLSI</sequence>
<dbReference type="Gene3D" id="1.10.1320.10">
    <property type="entry name" value="DNA-directed RNA polymerase, N-terminal domain"/>
    <property type="match status" value="1"/>
</dbReference>
<dbReference type="Proteomes" id="UP001497582">
    <property type="component" value="Chromosome"/>
</dbReference>
<name>A0AAV1MDM1_9CAUD</name>
<evidence type="ECO:0000313" key="2">
    <source>
        <dbReference type="Proteomes" id="UP001497582"/>
    </source>
</evidence>
<dbReference type="InterPro" id="IPR037159">
    <property type="entry name" value="RNA_POL_N_sf"/>
</dbReference>
<organism evidence="1 2">
    <name type="scientific">Klebsiella phage vB_Kpn_K25PH129C1</name>
    <dbReference type="NCBI Taxonomy" id="3071630"/>
    <lineage>
        <taxon>Viruses</taxon>
        <taxon>Duplodnaviria</taxon>
        <taxon>Heunggongvirae</taxon>
        <taxon>Uroviricota</taxon>
        <taxon>Caudoviricetes</taxon>
        <taxon>Autographivirales</taxon>
        <taxon>Autoscriptoviridae</taxon>
        <taxon>Slopekvirinae</taxon>
        <taxon>Drulisvirus</taxon>
        <taxon>Drulisvirus K25PH129C1</taxon>
    </lineage>
</organism>
<keyword evidence="2" id="KW-1185">Reference proteome</keyword>